<reference evidence="3" key="1">
    <citation type="submission" date="2021-01" db="EMBL/GenBank/DDBJ databases">
        <title>Genome sequence of strain Noviherbaspirillum sp. DKR-6.</title>
        <authorList>
            <person name="Chaudhary D.K."/>
        </authorList>
    </citation>
    <scope>NUCLEOTIDE SEQUENCE</scope>
    <source>
        <strain evidence="3">DKR-6</strain>
    </source>
</reference>
<name>A0A934W7D2_9BURK</name>
<evidence type="ECO:0000313" key="4">
    <source>
        <dbReference type="Proteomes" id="UP000622890"/>
    </source>
</evidence>
<comment type="caution">
    <text evidence="3">The sequence shown here is derived from an EMBL/GenBank/DDBJ whole genome shotgun (WGS) entry which is preliminary data.</text>
</comment>
<proteinExistence type="predicted"/>
<feature type="signal peptide" evidence="1">
    <location>
        <begin position="1"/>
        <end position="22"/>
    </location>
</feature>
<evidence type="ECO:0000259" key="2">
    <source>
        <dbReference type="Pfam" id="PF05239"/>
    </source>
</evidence>
<dbReference type="SUPFAM" id="SSF50346">
    <property type="entry name" value="PRC-barrel domain"/>
    <property type="match status" value="1"/>
</dbReference>
<accession>A0A934W7D2</accession>
<organism evidence="3 4">
    <name type="scientific">Noviherbaspirillum pedocola</name>
    <dbReference type="NCBI Taxonomy" id="2801341"/>
    <lineage>
        <taxon>Bacteria</taxon>
        <taxon>Pseudomonadati</taxon>
        <taxon>Pseudomonadota</taxon>
        <taxon>Betaproteobacteria</taxon>
        <taxon>Burkholderiales</taxon>
        <taxon>Oxalobacteraceae</taxon>
        <taxon>Noviherbaspirillum</taxon>
    </lineage>
</organism>
<feature type="domain" description="PRC-barrel" evidence="2">
    <location>
        <begin position="58"/>
        <end position="123"/>
    </location>
</feature>
<feature type="chain" id="PRO_5037734940" evidence="1">
    <location>
        <begin position="23"/>
        <end position="143"/>
    </location>
</feature>
<sequence>MNTLVAIAASFLLLLPTASVWAQDTRAASATQSQAEAQNGTDVGVIQIDVITAGWSARKDIIGKPVYNEQEQRIGKIDDIIITPDNAVSFAIIGAGGFLGIGKHDVVIPIDHIRSIDNRYVLPGATKAALKALPAFKYKRAQP</sequence>
<dbReference type="Gene3D" id="2.30.30.240">
    <property type="entry name" value="PRC-barrel domain"/>
    <property type="match status" value="1"/>
</dbReference>
<protein>
    <submittedName>
        <fullName evidence="3">PRC-barrel domain-containing protein</fullName>
    </submittedName>
</protein>
<evidence type="ECO:0000313" key="3">
    <source>
        <dbReference type="EMBL" id="MBK4735433.1"/>
    </source>
</evidence>
<dbReference type="Pfam" id="PF05239">
    <property type="entry name" value="PRC"/>
    <property type="match status" value="1"/>
</dbReference>
<gene>
    <name evidence="3" type="ORF">JJB74_12480</name>
</gene>
<dbReference type="InterPro" id="IPR027275">
    <property type="entry name" value="PRC-brl_dom"/>
</dbReference>
<dbReference type="Proteomes" id="UP000622890">
    <property type="component" value="Unassembled WGS sequence"/>
</dbReference>
<evidence type="ECO:0000256" key="1">
    <source>
        <dbReference type="SAM" id="SignalP"/>
    </source>
</evidence>
<dbReference type="InterPro" id="IPR011033">
    <property type="entry name" value="PRC_barrel-like_sf"/>
</dbReference>
<keyword evidence="1" id="KW-0732">Signal</keyword>
<dbReference type="RefSeq" id="WP_200592193.1">
    <property type="nucleotide sequence ID" value="NZ_JAEPBG010000004.1"/>
</dbReference>
<dbReference type="PANTHER" id="PTHR36505">
    <property type="entry name" value="BLR1072 PROTEIN"/>
    <property type="match status" value="1"/>
</dbReference>
<dbReference type="AlphaFoldDB" id="A0A934W7D2"/>
<keyword evidence="4" id="KW-1185">Reference proteome</keyword>
<dbReference type="PANTHER" id="PTHR36505:SF1">
    <property type="entry name" value="BLR1072 PROTEIN"/>
    <property type="match status" value="1"/>
</dbReference>
<dbReference type="EMBL" id="JAEPBG010000004">
    <property type="protein sequence ID" value="MBK4735433.1"/>
    <property type="molecule type" value="Genomic_DNA"/>
</dbReference>